<proteinExistence type="inferred from homology"/>
<keyword evidence="3 6" id="KW-0812">Transmembrane</keyword>
<evidence type="ECO:0000256" key="6">
    <source>
        <dbReference type="SAM" id="Phobius"/>
    </source>
</evidence>
<dbReference type="KEGG" id="bbel:109477126"/>
<comment type="similarity">
    <text evidence="2">Belongs to the MS4A family.</text>
</comment>
<dbReference type="Pfam" id="PF04103">
    <property type="entry name" value="CD20"/>
    <property type="match status" value="1"/>
</dbReference>
<gene>
    <name evidence="8" type="primary">LOC109477126</name>
</gene>
<evidence type="ECO:0000313" key="8">
    <source>
        <dbReference type="RefSeq" id="XP_019633744.1"/>
    </source>
</evidence>
<dbReference type="InterPro" id="IPR030417">
    <property type="entry name" value="MS4A"/>
</dbReference>
<feature type="transmembrane region" description="Helical" evidence="6">
    <location>
        <begin position="48"/>
        <end position="66"/>
    </location>
</feature>
<dbReference type="AlphaFoldDB" id="A0A6P4ZIA6"/>
<dbReference type="PANTHER" id="PTHR23320:SF165">
    <property type="entry name" value="MARVEL DOMAIN-CONTAINING PROTEIN"/>
    <property type="match status" value="1"/>
</dbReference>
<keyword evidence="7" id="KW-1185">Reference proteome</keyword>
<evidence type="ECO:0000256" key="4">
    <source>
        <dbReference type="ARBA" id="ARBA00022989"/>
    </source>
</evidence>
<keyword evidence="4 6" id="KW-1133">Transmembrane helix</keyword>
<keyword evidence="5 6" id="KW-0472">Membrane</keyword>
<evidence type="ECO:0000313" key="7">
    <source>
        <dbReference type="Proteomes" id="UP000515135"/>
    </source>
</evidence>
<comment type="subcellular location">
    <subcellularLocation>
        <location evidence="1">Membrane</location>
        <topology evidence="1">Multi-pass membrane protein</topology>
    </subcellularLocation>
</comment>
<reference evidence="8" key="1">
    <citation type="submission" date="2025-08" db="UniProtKB">
        <authorList>
            <consortium name="RefSeq"/>
        </authorList>
    </citation>
    <scope>IDENTIFICATION</scope>
    <source>
        <tissue evidence="8">Gonad</tissue>
    </source>
</reference>
<feature type="transmembrane region" description="Helical" evidence="6">
    <location>
        <begin position="12"/>
        <end position="36"/>
    </location>
</feature>
<sequence length="246" mass="25575">MAYNGRYIQGLGWALVILGSLSIVLGSVADAIFSTMQVLTFFHYSSGPIWSGVFVVVTGILGIFSGKHANNKCLISAFLVLAIFSILSTATCIGLAGIGIILDGNYCYTYIYDDQGRYIRDYCTTESTALHGVAILLAAAELVMSFVASIMSCCGLATPSSNTSPMVIYTSAAPGTAVQASQGGYIIMHTGVPVTATTGVTSQWSQQPHAAGVPMQVYSSTYVPQVHGAAQGPPPAPGALESKTPA</sequence>
<evidence type="ECO:0000256" key="2">
    <source>
        <dbReference type="ARBA" id="ARBA00009565"/>
    </source>
</evidence>
<dbReference type="GeneID" id="109477126"/>
<feature type="transmembrane region" description="Helical" evidence="6">
    <location>
        <begin position="134"/>
        <end position="157"/>
    </location>
</feature>
<evidence type="ECO:0000256" key="3">
    <source>
        <dbReference type="ARBA" id="ARBA00022692"/>
    </source>
</evidence>
<evidence type="ECO:0000256" key="5">
    <source>
        <dbReference type="ARBA" id="ARBA00023136"/>
    </source>
</evidence>
<dbReference type="Proteomes" id="UP000515135">
    <property type="component" value="Unplaced"/>
</dbReference>
<accession>A0A6P4ZIA6</accession>
<name>A0A6P4ZIA6_BRABE</name>
<dbReference type="OrthoDB" id="10041462at2759"/>
<protein>
    <submittedName>
        <fullName evidence="8">Uncharacterized protein LOC109477126</fullName>
    </submittedName>
</protein>
<evidence type="ECO:0000256" key="1">
    <source>
        <dbReference type="ARBA" id="ARBA00004141"/>
    </source>
</evidence>
<feature type="transmembrane region" description="Helical" evidence="6">
    <location>
        <begin position="78"/>
        <end position="102"/>
    </location>
</feature>
<dbReference type="GO" id="GO:0016020">
    <property type="term" value="C:membrane"/>
    <property type="evidence" value="ECO:0007669"/>
    <property type="project" value="UniProtKB-SubCell"/>
</dbReference>
<organism evidence="7 8">
    <name type="scientific">Branchiostoma belcheri</name>
    <name type="common">Amphioxus</name>
    <dbReference type="NCBI Taxonomy" id="7741"/>
    <lineage>
        <taxon>Eukaryota</taxon>
        <taxon>Metazoa</taxon>
        <taxon>Chordata</taxon>
        <taxon>Cephalochordata</taxon>
        <taxon>Leptocardii</taxon>
        <taxon>Amphioxiformes</taxon>
        <taxon>Branchiostomatidae</taxon>
        <taxon>Branchiostoma</taxon>
    </lineage>
</organism>
<dbReference type="RefSeq" id="XP_019633744.1">
    <property type="nucleotide sequence ID" value="XM_019778185.1"/>
</dbReference>
<dbReference type="PANTHER" id="PTHR23320">
    <property type="entry name" value="MEMBRANE-SPANNING 4-DOMAINS SUBFAMILY A MS4A -RELATED"/>
    <property type="match status" value="1"/>
</dbReference>
<dbReference type="InterPro" id="IPR007237">
    <property type="entry name" value="CD20-like"/>
</dbReference>